<dbReference type="HOGENOM" id="CLU_1730004_0_0_10"/>
<sequence>MLVFTSYRTSKKRLLSKIRPFSRDEFSKIINPIIAQSRGIPLEKAKHQNYLQSNEVVAFLKEIGEPLEQYGKQVDLGGGGVNKMDLAAKLPYLSYKVLTAALWKIMAENRNTTQKAVSRKEIVRPKEVRALLIKIGEVGVPARPFRSVPLL</sequence>
<keyword evidence="2" id="KW-1185">Reference proteome</keyword>
<dbReference type="eggNOG" id="ENOG502ZWQF">
    <property type="taxonomic scope" value="Bacteria"/>
</dbReference>
<dbReference type="STRING" id="313596.RB2501_13914"/>
<evidence type="ECO:0000313" key="1">
    <source>
        <dbReference type="EMBL" id="EAR15429.1"/>
    </source>
</evidence>
<organism evidence="1 2">
    <name type="scientific">Robiginitalea biformata (strain ATCC BAA-864 / DSM 15991 / KCTC 12146 / HTCC2501)</name>
    <dbReference type="NCBI Taxonomy" id="313596"/>
    <lineage>
        <taxon>Bacteria</taxon>
        <taxon>Pseudomonadati</taxon>
        <taxon>Bacteroidota</taxon>
        <taxon>Flavobacteriia</taxon>
        <taxon>Flavobacteriales</taxon>
        <taxon>Flavobacteriaceae</taxon>
        <taxon>Robiginitalea</taxon>
    </lineage>
</organism>
<name>A4CKN0_ROBBH</name>
<dbReference type="KEGG" id="rbi:RB2501_13914"/>
<dbReference type="OrthoDB" id="10012780at2"/>
<accession>A4CKN0</accession>
<proteinExistence type="predicted"/>
<reference evidence="1 2" key="1">
    <citation type="journal article" date="2009" name="J. Bacteriol.">
        <title>Complete genome sequence of Robiginitalea biformata HTCC2501.</title>
        <authorList>
            <person name="Oh H.M."/>
            <person name="Giovannoni S.J."/>
            <person name="Lee K."/>
            <person name="Ferriera S."/>
            <person name="Johnson J."/>
            <person name="Cho J.C."/>
        </authorList>
    </citation>
    <scope>NUCLEOTIDE SEQUENCE [LARGE SCALE GENOMIC DNA]</scope>
    <source>
        <strain evidence="2">ATCC BAA-864 / HTCC2501 / KCTC 12146</strain>
    </source>
</reference>
<dbReference type="AlphaFoldDB" id="A4CKN0"/>
<dbReference type="RefSeq" id="WP_015754746.1">
    <property type="nucleotide sequence ID" value="NC_013222.1"/>
</dbReference>
<dbReference type="EMBL" id="CP001712">
    <property type="protein sequence ID" value="EAR15429.1"/>
    <property type="molecule type" value="Genomic_DNA"/>
</dbReference>
<gene>
    <name evidence="1" type="ordered locus">RB2501_13914</name>
</gene>
<dbReference type="Proteomes" id="UP000009049">
    <property type="component" value="Chromosome"/>
</dbReference>
<evidence type="ECO:0000313" key="2">
    <source>
        <dbReference type="Proteomes" id="UP000009049"/>
    </source>
</evidence>
<protein>
    <submittedName>
        <fullName evidence="1">Uncharacterized protein</fullName>
    </submittedName>
</protein>